<reference evidence="8 9" key="1">
    <citation type="submission" date="2017-12" db="EMBL/GenBank/DDBJ databases">
        <title>Mesoplasma syrphidae YJS, Complete Genome.</title>
        <authorList>
            <person name="Knight T.F."/>
            <person name="Citino T."/>
            <person name="Rubinstein R."/>
            <person name="Neuschaefer Z."/>
        </authorList>
    </citation>
    <scope>NUCLEOTIDE SEQUENCE [LARGE SCALE GENOMIC DNA]</scope>
    <source>
        <strain evidence="8 9">YJS</strain>
    </source>
</reference>
<evidence type="ECO:0000313" key="9">
    <source>
        <dbReference type="Proteomes" id="UP000233419"/>
    </source>
</evidence>
<dbReference type="Gene3D" id="2.115.10.20">
    <property type="entry name" value="Glycosyl hydrolase domain, family 43"/>
    <property type="match status" value="1"/>
</dbReference>
<comment type="similarity">
    <text evidence="1 5">Belongs to the glycosyl hydrolase 32 family.</text>
</comment>
<evidence type="ECO:0000256" key="4">
    <source>
        <dbReference type="ARBA" id="ARBA00023295"/>
    </source>
</evidence>
<dbReference type="Gene3D" id="2.60.120.560">
    <property type="entry name" value="Exo-inulinase, domain 1"/>
    <property type="match status" value="1"/>
</dbReference>
<feature type="domain" description="Glycosyl hydrolase family 32 C-terminal" evidence="7">
    <location>
        <begin position="377"/>
        <end position="464"/>
    </location>
</feature>
<keyword evidence="9" id="KW-1185">Reference proteome</keyword>
<sequence length="502" mass="58805">MILAENLLSEDHRKEKKMNDKYRLIDAADLHEFASNHELKNRDWYNNQYHLSAFSGLVNDPNGLVFFKGKYYIFMQNCPFSPEHKNKSWLLYTTTDFINYIYEGIAITPSFEGDRHGVFSGSAYVHKNELYFYYTGNIKIGTEGDRTSFTIKAKIDLENKTVSKKVLFETDKTRYTGHFRDPIIFEKNNRFYMLNGAQNLDLKGTINFASTSNLENDDWKFFKDEDFDISKRLDNYMLECPNYLNIENTEIIFLSVEQKVPFAKGGHHVWYLTGNFDNKMNFNETGTIRKIDQGLDYYAPQVFNNVEGRKITMAWLGNSQSDTKATNTNNWSNQLTIPREVSLKDNHLYQMPIVELEKLRSANITQQKTIEYKNGLIEVDLINTEKEFTIEFLNDKKEKLKLFYKNHMFGFDRSKCTYKDATSLPNIYEFAIEQISNLKILVDRSSMEIFINDGQETMTIKFFLKKHNQVKTSLTVKDAFQLEPIQIVYNNILFDNQQEGAN</sequence>
<dbReference type="AlphaFoldDB" id="A0A2K9BZC9"/>
<evidence type="ECO:0000259" key="7">
    <source>
        <dbReference type="Pfam" id="PF08244"/>
    </source>
</evidence>
<dbReference type="KEGG" id="msyr:CXP39_02825"/>
<organism evidence="8 9">
    <name type="scientific">Mesoplasma syrphidae</name>
    <dbReference type="NCBI Taxonomy" id="225999"/>
    <lineage>
        <taxon>Bacteria</taxon>
        <taxon>Bacillati</taxon>
        <taxon>Mycoplasmatota</taxon>
        <taxon>Mollicutes</taxon>
        <taxon>Entomoplasmatales</taxon>
        <taxon>Entomoplasmataceae</taxon>
        <taxon>Mesoplasma</taxon>
    </lineage>
</organism>
<dbReference type="PANTHER" id="PTHR43101">
    <property type="entry name" value="BETA-FRUCTOSIDASE"/>
    <property type="match status" value="1"/>
</dbReference>
<evidence type="ECO:0000256" key="2">
    <source>
        <dbReference type="ARBA" id="ARBA00012758"/>
    </source>
</evidence>
<dbReference type="PANTHER" id="PTHR43101:SF1">
    <property type="entry name" value="BETA-FRUCTOSIDASE"/>
    <property type="match status" value="1"/>
</dbReference>
<dbReference type="InterPro" id="IPR013148">
    <property type="entry name" value="Glyco_hydro_32_N"/>
</dbReference>
<dbReference type="CDD" id="cd18623">
    <property type="entry name" value="GH32_ScrB-like"/>
    <property type="match status" value="1"/>
</dbReference>
<evidence type="ECO:0000313" key="8">
    <source>
        <dbReference type="EMBL" id="AUF83718.1"/>
    </source>
</evidence>
<feature type="domain" description="Glycosyl hydrolase family 32 N-terminal" evidence="6">
    <location>
        <begin position="50"/>
        <end position="352"/>
    </location>
</feature>
<dbReference type="OrthoDB" id="9759709at2"/>
<dbReference type="Pfam" id="PF08244">
    <property type="entry name" value="Glyco_hydro_32C"/>
    <property type="match status" value="1"/>
</dbReference>
<name>A0A2K9BZC9_9MOLU</name>
<dbReference type="InterPro" id="IPR001362">
    <property type="entry name" value="Glyco_hydro_32"/>
</dbReference>
<dbReference type="InterPro" id="IPR013189">
    <property type="entry name" value="Glyco_hydro_32_C"/>
</dbReference>
<dbReference type="EC" id="3.2.1.26" evidence="2"/>
<dbReference type="SUPFAM" id="SSF49899">
    <property type="entry name" value="Concanavalin A-like lectins/glucanases"/>
    <property type="match status" value="1"/>
</dbReference>
<gene>
    <name evidence="8" type="ORF">CXP39_02825</name>
</gene>
<dbReference type="Proteomes" id="UP000233419">
    <property type="component" value="Chromosome"/>
</dbReference>
<dbReference type="SUPFAM" id="SSF75005">
    <property type="entry name" value="Arabinanase/levansucrase/invertase"/>
    <property type="match status" value="1"/>
</dbReference>
<dbReference type="Pfam" id="PF00251">
    <property type="entry name" value="Glyco_hydro_32N"/>
    <property type="match status" value="1"/>
</dbReference>
<evidence type="ECO:0000256" key="3">
    <source>
        <dbReference type="ARBA" id="ARBA00022801"/>
    </source>
</evidence>
<dbReference type="InterPro" id="IPR023296">
    <property type="entry name" value="Glyco_hydro_beta-prop_sf"/>
</dbReference>
<dbReference type="GO" id="GO:0005975">
    <property type="term" value="P:carbohydrate metabolic process"/>
    <property type="evidence" value="ECO:0007669"/>
    <property type="project" value="InterPro"/>
</dbReference>
<evidence type="ECO:0000256" key="5">
    <source>
        <dbReference type="RuleBase" id="RU362110"/>
    </source>
</evidence>
<keyword evidence="4 5" id="KW-0326">Glycosidase</keyword>
<dbReference type="SMART" id="SM00640">
    <property type="entry name" value="Glyco_32"/>
    <property type="match status" value="1"/>
</dbReference>
<dbReference type="InterPro" id="IPR013320">
    <property type="entry name" value="ConA-like_dom_sf"/>
</dbReference>
<dbReference type="EMBL" id="CP025257">
    <property type="protein sequence ID" value="AUF83718.1"/>
    <property type="molecule type" value="Genomic_DNA"/>
</dbReference>
<dbReference type="GO" id="GO:0004564">
    <property type="term" value="F:beta-fructofuranosidase activity"/>
    <property type="evidence" value="ECO:0007669"/>
    <property type="project" value="UniProtKB-EC"/>
</dbReference>
<evidence type="ECO:0000256" key="1">
    <source>
        <dbReference type="ARBA" id="ARBA00009902"/>
    </source>
</evidence>
<dbReference type="InterPro" id="IPR051214">
    <property type="entry name" value="GH32_Enzymes"/>
</dbReference>
<evidence type="ECO:0000259" key="6">
    <source>
        <dbReference type="Pfam" id="PF00251"/>
    </source>
</evidence>
<protein>
    <recommendedName>
        <fullName evidence="2">beta-fructofuranosidase</fullName>
        <ecNumber evidence="2">3.2.1.26</ecNumber>
    </recommendedName>
</protein>
<accession>A0A2K9BZC9</accession>
<keyword evidence="3 5" id="KW-0378">Hydrolase</keyword>
<proteinExistence type="inferred from homology"/>